<accession>A0ABN2SNW8</accession>
<comment type="caution">
    <text evidence="5">The sequence shown here is derived from an EMBL/GenBank/DDBJ whole genome shotgun (WGS) entry which is preliminary data.</text>
</comment>
<keyword evidence="1" id="KW-1015">Disulfide bond</keyword>
<dbReference type="SMART" id="SM00020">
    <property type="entry name" value="Tryp_SPc"/>
    <property type="match status" value="1"/>
</dbReference>
<dbReference type="Gene3D" id="2.60.40.2700">
    <property type="match status" value="1"/>
</dbReference>
<dbReference type="SUPFAM" id="SSF50494">
    <property type="entry name" value="Trypsin-like serine proteases"/>
    <property type="match status" value="1"/>
</dbReference>
<organism evidence="5 6">
    <name type="scientific">Amycolatopsis minnesotensis</name>
    <dbReference type="NCBI Taxonomy" id="337894"/>
    <lineage>
        <taxon>Bacteria</taxon>
        <taxon>Bacillati</taxon>
        <taxon>Actinomycetota</taxon>
        <taxon>Actinomycetes</taxon>
        <taxon>Pseudonocardiales</taxon>
        <taxon>Pseudonocardiaceae</taxon>
        <taxon>Amycolatopsis</taxon>
    </lineage>
</organism>
<dbReference type="Proteomes" id="UP001501116">
    <property type="component" value="Unassembled WGS sequence"/>
</dbReference>
<dbReference type="PANTHER" id="PTHR24260">
    <property type="match status" value="1"/>
</dbReference>
<dbReference type="PROSITE" id="PS50835">
    <property type="entry name" value="IG_LIKE"/>
    <property type="match status" value="1"/>
</dbReference>
<dbReference type="PROSITE" id="PS00135">
    <property type="entry name" value="TRYPSIN_SER"/>
    <property type="match status" value="1"/>
</dbReference>
<feature type="chain" id="PRO_5046255572" description="Trypsin" evidence="2">
    <location>
        <begin position="26"/>
        <end position="374"/>
    </location>
</feature>
<evidence type="ECO:0000313" key="6">
    <source>
        <dbReference type="Proteomes" id="UP001501116"/>
    </source>
</evidence>
<dbReference type="PANTHER" id="PTHR24260:SF132">
    <property type="entry name" value="PEPTIDASE S1 DOMAIN-CONTAINING PROTEIN"/>
    <property type="match status" value="1"/>
</dbReference>
<dbReference type="RefSeq" id="WP_344430736.1">
    <property type="nucleotide sequence ID" value="NZ_BAAANN010000051.1"/>
</dbReference>
<dbReference type="Pfam" id="PF00089">
    <property type="entry name" value="Trypsin"/>
    <property type="match status" value="1"/>
</dbReference>
<feature type="domain" description="Ig-like" evidence="4">
    <location>
        <begin position="277"/>
        <end position="320"/>
    </location>
</feature>
<dbReference type="InterPro" id="IPR007110">
    <property type="entry name" value="Ig-like_dom"/>
</dbReference>
<feature type="domain" description="Peptidase S1" evidence="3">
    <location>
        <begin position="26"/>
        <end position="312"/>
    </location>
</feature>
<keyword evidence="6" id="KW-1185">Reference proteome</keyword>
<feature type="signal peptide" evidence="2">
    <location>
        <begin position="1"/>
        <end position="25"/>
    </location>
</feature>
<reference evidence="5 6" key="1">
    <citation type="journal article" date="2019" name="Int. J. Syst. Evol. Microbiol.">
        <title>The Global Catalogue of Microorganisms (GCM) 10K type strain sequencing project: providing services to taxonomists for standard genome sequencing and annotation.</title>
        <authorList>
            <consortium name="The Broad Institute Genomics Platform"/>
            <consortium name="The Broad Institute Genome Sequencing Center for Infectious Disease"/>
            <person name="Wu L."/>
            <person name="Ma J."/>
        </authorList>
    </citation>
    <scope>NUCLEOTIDE SEQUENCE [LARGE SCALE GENOMIC DNA]</scope>
    <source>
        <strain evidence="5 6">JCM 14545</strain>
    </source>
</reference>
<evidence type="ECO:0000259" key="4">
    <source>
        <dbReference type="PROSITE" id="PS50835"/>
    </source>
</evidence>
<dbReference type="Gene3D" id="2.40.10.10">
    <property type="entry name" value="Trypsin-like serine proteases"/>
    <property type="match status" value="1"/>
</dbReference>
<dbReference type="InterPro" id="IPR051333">
    <property type="entry name" value="CLIP_Serine_Protease"/>
</dbReference>
<dbReference type="InterPro" id="IPR033116">
    <property type="entry name" value="TRYPSIN_SER"/>
</dbReference>
<evidence type="ECO:0008006" key="7">
    <source>
        <dbReference type="Google" id="ProtNLM"/>
    </source>
</evidence>
<dbReference type="InterPro" id="IPR009003">
    <property type="entry name" value="Peptidase_S1_PA"/>
</dbReference>
<evidence type="ECO:0000256" key="1">
    <source>
        <dbReference type="ARBA" id="ARBA00023157"/>
    </source>
</evidence>
<dbReference type="InterPro" id="IPR043504">
    <property type="entry name" value="Peptidase_S1_PA_chymotrypsin"/>
</dbReference>
<evidence type="ECO:0000256" key="2">
    <source>
        <dbReference type="SAM" id="SignalP"/>
    </source>
</evidence>
<dbReference type="EMBL" id="BAAANN010000051">
    <property type="protein sequence ID" value="GAA1989363.1"/>
    <property type="molecule type" value="Genomic_DNA"/>
</dbReference>
<proteinExistence type="predicted"/>
<dbReference type="InterPro" id="IPR001314">
    <property type="entry name" value="Peptidase_S1A"/>
</dbReference>
<evidence type="ECO:0000313" key="5">
    <source>
        <dbReference type="EMBL" id="GAA1989363.1"/>
    </source>
</evidence>
<name>A0ABN2SNW8_9PSEU</name>
<dbReference type="InterPro" id="IPR001254">
    <property type="entry name" value="Trypsin_dom"/>
</dbReference>
<gene>
    <name evidence="5" type="ORF">GCM10009754_79550</name>
</gene>
<dbReference type="PRINTS" id="PR00722">
    <property type="entry name" value="CHYMOTRYPSIN"/>
</dbReference>
<sequence length="374" mass="37916">MSSRRVAACAAAIGVSLLSVSPAAAVTGGRQIDDPAAAPWMVTIATKGPEPLALREKCGGVLIAPSRVATAGHCLDHLDPGHLELHLGGGPLSGGHGRIVSTKGYSIHPGYRLVYSPSAPGDFERAAVANDAAVLELASPVFGVPTVPVAPREPEPGTAVSAFGHGLTAPVAPENPTASIGDALSRGDFRVIDDESCGAELTGLVDGPSVLCAAAPTAGICPGDSGGPLIQYVHGRPELAGLTSFAGEVVGKQCRRAIPAGFADAAGLRSFLTEPRPVLAPMPEGEVEVTGTKVDGATLTCALPPWAGAAPDSIAYRWYRGEPGPDGAPDGYYRIENETGPKLPVTAELARHKVMCIVTATSKGGAIELSSDPA</sequence>
<dbReference type="PROSITE" id="PS50240">
    <property type="entry name" value="TRYPSIN_DOM"/>
    <property type="match status" value="1"/>
</dbReference>
<evidence type="ECO:0000259" key="3">
    <source>
        <dbReference type="PROSITE" id="PS50240"/>
    </source>
</evidence>
<keyword evidence="2" id="KW-0732">Signal</keyword>
<protein>
    <recommendedName>
        <fullName evidence="7">Trypsin</fullName>
    </recommendedName>
</protein>